<sequence>MTAARGGVTGPRIRGDVTAAADPPPQSSTPAAARDRRAGPWGAAARQRGASLDRRTTGGIAEKAWEHLPAAELYAATGRQHAPCTALLQFVAAREAGQLGFAERASLIPDLLTYRLTDELGGAATAARGRRRCASTPPVAHHARVRCVHPMIDERNQRCVSPCS</sequence>
<gene>
    <name evidence="2" type="ORF">A7J05_31195</name>
</gene>
<evidence type="ECO:0000313" key="3">
    <source>
        <dbReference type="Proteomes" id="UP000187191"/>
    </source>
</evidence>
<protein>
    <recommendedName>
        <fullName evidence="4">DUF4158 domain-containing protein</fullName>
    </recommendedName>
</protein>
<reference evidence="2 3" key="1">
    <citation type="submission" date="2016-05" db="EMBL/GenBank/DDBJ databases">
        <authorList>
            <person name="Gu J."/>
        </authorList>
    </citation>
    <scope>NUCLEOTIDE SEQUENCE [LARGE SCALE GENOMIC DNA]</scope>
    <source>
        <strain evidence="2 3">ACCC40021</strain>
    </source>
</reference>
<dbReference type="EMBL" id="CP015588">
    <property type="protein sequence ID" value="APY89567.1"/>
    <property type="molecule type" value="Genomic_DNA"/>
</dbReference>
<keyword evidence="3" id="KW-1185">Reference proteome</keyword>
<evidence type="ECO:0000313" key="2">
    <source>
        <dbReference type="EMBL" id="APY89567.1"/>
    </source>
</evidence>
<feature type="region of interest" description="Disordered" evidence="1">
    <location>
        <begin position="1"/>
        <end position="55"/>
    </location>
</feature>
<evidence type="ECO:0000256" key="1">
    <source>
        <dbReference type="SAM" id="MobiDB-lite"/>
    </source>
</evidence>
<name>A0ABM6H0B7_9ACTN</name>
<proteinExistence type="predicted"/>
<accession>A0ABM6H0B7</accession>
<dbReference type="Proteomes" id="UP000187191">
    <property type="component" value="Chromosome"/>
</dbReference>
<organism evidence="2 3">
    <name type="scientific">Streptomyces alfalfae</name>
    <dbReference type="NCBI Taxonomy" id="1642299"/>
    <lineage>
        <taxon>Bacteria</taxon>
        <taxon>Bacillati</taxon>
        <taxon>Actinomycetota</taxon>
        <taxon>Actinomycetes</taxon>
        <taxon>Kitasatosporales</taxon>
        <taxon>Streptomycetaceae</taxon>
        <taxon>Streptomyces</taxon>
    </lineage>
</organism>
<evidence type="ECO:0008006" key="4">
    <source>
        <dbReference type="Google" id="ProtNLM"/>
    </source>
</evidence>
<dbReference type="RefSeq" id="WP_076687348.1">
    <property type="nucleotide sequence ID" value="NZ_CP015588.1"/>
</dbReference>